<evidence type="ECO:0000313" key="2">
    <source>
        <dbReference type="EMBL" id="GMK56108.1"/>
    </source>
</evidence>
<reference evidence="2" key="1">
    <citation type="journal article" date="2023" name="BMC Genomics">
        <title>Chromosome-level genome assemblies of Cutaneotrichosporon spp. (Trichosporonales, Basidiomycota) reveal imbalanced evolution between nucleotide sequences and chromosome synteny.</title>
        <authorList>
            <person name="Kobayashi Y."/>
            <person name="Kayamori A."/>
            <person name="Aoki K."/>
            <person name="Shiwa Y."/>
            <person name="Matsutani M."/>
            <person name="Fujita N."/>
            <person name="Sugita T."/>
            <person name="Iwasaki W."/>
            <person name="Tanaka N."/>
            <person name="Takashima M."/>
        </authorList>
    </citation>
    <scope>NUCLEOTIDE SEQUENCE</scope>
    <source>
        <strain evidence="2">HIS016</strain>
    </source>
</reference>
<evidence type="ECO:0000256" key="1">
    <source>
        <dbReference type="SAM" id="MobiDB-lite"/>
    </source>
</evidence>
<reference evidence="2" key="2">
    <citation type="submission" date="2023-06" db="EMBL/GenBank/DDBJ databases">
        <authorList>
            <person name="Kobayashi Y."/>
            <person name="Kayamori A."/>
            <person name="Aoki K."/>
            <person name="Shiwa Y."/>
            <person name="Fujita N."/>
            <person name="Sugita T."/>
            <person name="Iwasaki W."/>
            <person name="Tanaka N."/>
            <person name="Takashima M."/>
        </authorList>
    </citation>
    <scope>NUCLEOTIDE SEQUENCE</scope>
    <source>
        <strain evidence="2">HIS016</strain>
    </source>
</reference>
<dbReference type="AlphaFoldDB" id="A0AAD3YBH5"/>
<dbReference type="EMBL" id="BTCM01000002">
    <property type="protein sequence ID" value="GMK56108.1"/>
    <property type="molecule type" value="Genomic_DNA"/>
</dbReference>
<comment type="caution">
    <text evidence="2">The sequence shown here is derived from an EMBL/GenBank/DDBJ whole genome shotgun (WGS) entry which is preliminary data.</text>
</comment>
<name>A0AAD3YBH5_9TREE</name>
<protein>
    <submittedName>
        <fullName evidence="2">Uncharacterized protein</fullName>
    </submittedName>
</protein>
<keyword evidence="3" id="KW-1185">Reference proteome</keyword>
<dbReference type="Proteomes" id="UP001222932">
    <property type="component" value="Unassembled WGS sequence"/>
</dbReference>
<organism evidence="2 3">
    <name type="scientific">Cutaneotrichosporon spelunceum</name>
    <dbReference type="NCBI Taxonomy" id="1672016"/>
    <lineage>
        <taxon>Eukaryota</taxon>
        <taxon>Fungi</taxon>
        <taxon>Dikarya</taxon>
        <taxon>Basidiomycota</taxon>
        <taxon>Agaricomycotina</taxon>
        <taxon>Tremellomycetes</taxon>
        <taxon>Trichosporonales</taxon>
        <taxon>Trichosporonaceae</taxon>
        <taxon>Cutaneotrichosporon</taxon>
    </lineage>
</organism>
<sequence length="115" mass="12558">MDLVPHALGGAFALSLENPSSTTTDTPPLADIHRHPRQRLSPPASRLRLRGPTLPSRPIDASASRGVAPPSSSILAPKSHTLSRRTCSQYLFLHQDCSATAWRCTWCETRLISHP</sequence>
<accession>A0AAD3YBH5</accession>
<feature type="compositionally biased region" description="Polar residues" evidence="1">
    <location>
        <begin position="17"/>
        <end position="26"/>
    </location>
</feature>
<feature type="region of interest" description="Disordered" evidence="1">
    <location>
        <begin position="14"/>
        <end position="76"/>
    </location>
</feature>
<gene>
    <name evidence="2" type="ORF">CspeluHIS016_0211640</name>
</gene>
<proteinExistence type="predicted"/>
<evidence type="ECO:0000313" key="3">
    <source>
        <dbReference type="Proteomes" id="UP001222932"/>
    </source>
</evidence>